<name>A0ABP4G5U0_9MICO</name>
<comment type="caution">
    <text evidence="1">The sequence shown here is derived from an EMBL/GenBank/DDBJ whole genome shotgun (WGS) entry which is preliminary data.</text>
</comment>
<proteinExistence type="predicted"/>
<accession>A0ABP4G5U0</accession>
<sequence>MGSGEHQMAFVGGFDSDPHRFEVEELTNKDYVGAAAQAKYVSESPKLTFRPPN</sequence>
<keyword evidence="2" id="KW-1185">Reference proteome</keyword>
<organism evidence="1 2">
    <name type="scientific">Rhodoglobus aureus</name>
    <dbReference type="NCBI Taxonomy" id="191497"/>
    <lineage>
        <taxon>Bacteria</taxon>
        <taxon>Bacillati</taxon>
        <taxon>Actinomycetota</taxon>
        <taxon>Actinomycetes</taxon>
        <taxon>Micrococcales</taxon>
        <taxon>Microbacteriaceae</taxon>
        <taxon>Rhodoglobus</taxon>
    </lineage>
</organism>
<evidence type="ECO:0000313" key="1">
    <source>
        <dbReference type="EMBL" id="GAA1214910.1"/>
    </source>
</evidence>
<protein>
    <submittedName>
        <fullName evidence="1">Uncharacterized protein</fullName>
    </submittedName>
</protein>
<dbReference type="Proteomes" id="UP001500943">
    <property type="component" value="Unassembled WGS sequence"/>
</dbReference>
<dbReference type="EMBL" id="BAAAKW010000025">
    <property type="protein sequence ID" value="GAA1214910.1"/>
    <property type="molecule type" value="Genomic_DNA"/>
</dbReference>
<evidence type="ECO:0000313" key="2">
    <source>
        <dbReference type="Proteomes" id="UP001500943"/>
    </source>
</evidence>
<reference evidence="2" key="1">
    <citation type="journal article" date="2019" name="Int. J. Syst. Evol. Microbiol.">
        <title>The Global Catalogue of Microorganisms (GCM) 10K type strain sequencing project: providing services to taxonomists for standard genome sequencing and annotation.</title>
        <authorList>
            <consortium name="The Broad Institute Genomics Platform"/>
            <consortium name="The Broad Institute Genome Sequencing Center for Infectious Disease"/>
            <person name="Wu L."/>
            <person name="Ma J."/>
        </authorList>
    </citation>
    <scope>NUCLEOTIDE SEQUENCE [LARGE SCALE GENOMIC DNA]</scope>
    <source>
        <strain evidence="2">JCM 12762</strain>
    </source>
</reference>
<gene>
    <name evidence="1" type="ORF">GCM10009655_12650</name>
</gene>